<dbReference type="SMART" id="SM00385">
    <property type="entry name" value="CYCLIN"/>
    <property type="match status" value="1"/>
</dbReference>
<keyword evidence="5" id="KW-1185">Reference proteome</keyword>
<name>A0A9N8HVJ4_9STRA</name>
<evidence type="ECO:0000256" key="1">
    <source>
        <dbReference type="RuleBase" id="RU000383"/>
    </source>
</evidence>
<dbReference type="InterPro" id="IPR013763">
    <property type="entry name" value="Cyclin-like_dom"/>
</dbReference>
<dbReference type="PANTHER" id="PTHR10177">
    <property type="entry name" value="CYCLINS"/>
    <property type="match status" value="1"/>
</dbReference>
<dbReference type="OrthoDB" id="44315at2759"/>
<gene>
    <name evidence="4" type="ORF">SEMRO_1512_G278790.1</name>
</gene>
<reference evidence="4" key="1">
    <citation type="submission" date="2020-06" db="EMBL/GenBank/DDBJ databases">
        <authorList>
            <consortium name="Plant Systems Biology data submission"/>
        </authorList>
    </citation>
    <scope>NUCLEOTIDE SEQUENCE</scope>
    <source>
        <strain evidence="4">D6</strain>
    </source>
</reference>
<dbReference type="EMBL" id="CAICTM010001510">
    <property type="protein sequence ID" value="CAB9524248.1"/>
    <property type="molecule type" value="Genomic_DNA"/>
</dbReference>
<feature type="compositionally biased region" description="Low complexity" evidence="2">
    <location>
        <begin position="258"/>
        <end position="272"/>
    </location>
</feature>
<keyword evidence="1" id="KW-0195">Cyclin</keyword>
<evidence type="ECO:0000256" key="2">
    <source>
        <dbReference type="SAM" id="MobiDB-lite"/>
    </source>
</evidence>
<feature type="region of interest" description="Disordered" evidence="2">
    <location>
        <begin position="256"/>
        <end position="280"/>
    </location>
</feature>
<comment type="caution">
    <text evidence="4">The sequence shown here is derived from an EMBL/GenBank/DDBJ whole genome shotgun (WGS) entry which is preliminary data.</text>
</comment>
<evidence type="ECO:0000259" key="3">
    <source>
        <dbReference type="SMART" id="SM00385"/>
    </source>
</evidence>
<dbReference type="FunFam" id="1.10.472.10:FF:000093">
    <property type="entry name" value="Predicted protein"/>
    <property type="match status" value="1"/>
</dbReference>
<evidence type="ECO:0000313" key="4">
    <source>
        <dbReference type="EMBL" id="CAB9524248.1"/>
    </source>
</evidence>
<evidence type="ECO:0000313" key="5">
    <source>
        <dbReference type="Proteomes" id="UP001153069"/>
    </source>
</evidence>
<dbReference type="InterPro" id="IPR006671">
    <property type="entry name" value="Cyclin_N"/>
</dbReference>
<dbReference type="Proteomes" id="UP001153069">
    <property type="component" value="Unassembled WGS sequence"/>
</dbReference>
<dbReference type="Gene3D" id="1.10.472.10">
    <property type="entry name" value="Cyclin-like"/>
    <property type="match status" value="2"/>
</dbReference>
<feature type="domain" description="Cyclin-like" evidence="3">
    <location>
        <begin position="49"/>
        <end position="138"/>
    </location>
</feature>
<dbReference type="InterPro" id="IPR036915">
    <property type="entry name" value="Cyclin-like_sf"/>
</dbReference>
<dbReference type="AlphaFoldDB" id="A0A9N8HVJ4"/>
<organism evidence="4 5">
    <name type="scientific">Seminavis robusta</name>
    <dbReference type="NCBI Taxonomy" id="568900"/>
    <lineage>
        <taxon>Eukaryota</taxon>
        <taxon>Sar</taxon>
        <taxon>Stramenopiles</taxon>
        <taxon>Ochrophyta</taxon>
        <taxon>Bacillariophyta</taxon>
        <taxon>Bacillariophyceae</taxon>
        <taxon>Bacillariophycidae</taxon>
        <taxon>Naviculales</taxon>
        <taxon>Naviculaceae</taxon>
        <taxon>Seminavis</taxon>
    </lineage>
</organism>
<proteinExistence type="inferred from homology"/>
<accession>A0A9N8HVJ4</accession>
<sequence length="290" mass="31748">MQNDRSSIIDTIQAMHRQEAIGYINGDYLNMYSPDLVAVNVDCRTKMAQWCYSVVDFCSFNRETVAIAMSYLDRFLLTPAGLPVLGDTNAFQLAAMTSLYTAVKIHEPEIMGVDLVSKLSRGQYSPQEIETMEFTILQALGWKVNTPTALSFVRKFLELLPMGTLEESIAEAAYDLSKFQSELAVGDYNLVPIQASTVAYASIINSLEGLAVDATLIETLAYTIAAALRIDITSQTIRDVQNYLYQAISQQSTGEAVANNSPARPKAAASSPCRSHGVDASPRTVEAMVM</sequence>
<comment type="similarity">
    <text evidence="1">Belongs to the cyclin family.</text>
</comment>
<dbReference type="Pfam" id="PF00134">
    <property type="entry name" value="Cyclin_N"/>
    <property type="match status" value="1"/>
</dbReference>
<dbReference type="SUPFAM" id="SSF47954">
    <property type="entry name" value="Cyclin-like"/>
    <property type="match status" value="1"/>
</dbReference>
<protein>
    <submittedName>
        <fullName evidence="4">Diatom-specific cyclin</fullName>
    </submittedName>
</protein>
<dbReference type="InterPro" id="IPR039361">
    <property type="entry name" value="Cyclin"/>
</dbReference>